<dbReference type="SUPFAM" id="SSF50998">
    <property type="entry name" value="Quinoprotein alcohol dehydrogenase-like"/>
    <property type="match status" value="1"/>
</dbReference>
<reference evidence="6 7" key="1">
    <citation type="submission" date="2017-04" db="EMBL/GenBank/DDBJ databases">
        <title>Unexpected and diverse lifestyles within the genus Limnohabitans.</title>
        <authorList>
            <person name="Kasalicky V."/>
            <person name="Mehrshad M."/>
            <person name="Andrei S.-A."/>
            <person name="Salcher M."/>
            <person name="Kratochvilova H."/>
            <person name="Simek K."/>
            <person name="Ghai R."/>
        </authorList>
    </citation>
    <scope>NUCLEOTIDE SEQUENCE [LARGE SCALE GENOMIC DNA]</scope>
    <source>
        <strain evidence="6 7">II-B4</strain>
    </source>
</reference>
<feature type="chain" id="PRO_5016471010" description="Outer membrane protein assembly factor BamB" evidence="4">
    <location>
        <begin position="28"/>
        <end position="377"/>
    </location>
</feature>
<keyword evidence="2 4" id="KW-0472">Membrane</keyword>
<dbReference type="GO" id="GO:0051205">
    <property type="term" value="P:protein insertion into membrane"/>
    <property type="evidence" value="ECO:0007669"/>
    <property type="project" value="UniProtKB-UniRule"/>
</dbReference>
<feature type="signal peptide" evidence="4">
    <location>
        <begin position="1"/>
        <end position="27"/>
    </location>
</feature>
<comment type="similarity">
    <text evidence="4">Belongs to the BamB family.</text>
</comment>
<keyword evidence="3 4" id="KW-0998">Cell outer membrane</keyword>
<dbReference type="RefSeq" id="WP_108313290.1">
    <property type="nucleotide sequence ID" value="NZ_NESN01000004.1"/>
</dbReference>
<dbReference type="InterPro" id="IPR015943">
    <property type="entry name" value="WD40/YVTN_repeat-like_dom_sf"/>
</dbReference>
<sequence precursor="true">MTVFSHTWTRLTWLGALAIAISACSSAPEKPQPAALPAVSGQVAVKQVWSNSIGAVTSPLFASVHGDQVAVASTQGQVALINAGTGQDVWRLNLNTPIQAGVSGDGQRFAVITQTNEVVAIEAGKVVWRYRLPALSYTAPLVAGGRVFVLTADRAVTALDGASGQKLWSQQRTGDPLVLKQAGLLIPFGDTLLAGWGGRLASLNPSTGAVRWETLIGSSRGTNEVERLVDLVAGASRLGNAVCVRAFQSAVSCVDANRGTTLWTRPAQGHEGLDGDDNLVFGTESDSKVVAWQRQGGQPAWTQDALRFRGLSAPLVLGRSVVLGDDKGWVHFLARQDGQALQRLSTDGSAIVGKPVAVGQTMVVVTRTGGVFGFRPE</sequence>
<protein>
    <recommendedName>
        <fullName evidence="4">Outer membrane protein assembly factor BamB</fullName>
    </recommendedName>
</protein>
<dbReference type="InterPro" id="IPR002372">
    <property type="entry name" value="PQQ_rpt_dom"/>
</dbReference>
<feature type="domain" description="Pyrrolo-quinoline quinone repeat" evidence="5">
    <location>
        <begin position="75"/>
        <end position="303"/>
    </location>
</feature>
<gene>
    <name evidence="4" type="primary">bamB</name>
    <name evidence="6" type="ORF">B9Z37_12280</name>
</gene>
<keyword evidence="1 4" id="KW-0732">Signal</keyword>
<dbReference type="OrthoDB" id="5173551at2"/>
<evidence type="ECO:0000256" key="3">
    <source>
        <dbReference type="ARBA" id="ARBA00023237"/>
    </source>
</evidence>
<dbReference type="SMART" id="SM00564">
    <property type="entry name" value="PQQ"/>
    <property type="match status" value="4"/>
</dbReference>
<organism evidence="6 7">
    <name type="scientific">Limnohabitans parvus II-B4</name>
    <dbReference type="NCBI Taxonomy" id="1293052"/>
    <lineage>
        <taxon>Bacteria</taxon>
        <taxon>Pseudomonadati</taxon>
        <taxon>Pseudomonadota</taxon>
        <taxon>Betaproteobacteria</taxon>
        <taxon>Burkholderiales</taxon>
        <taxon>Comamonadaceae</taxon>
        <taxon>Limnohabitans</taxon>
    </lineage>
</organism>
<comment type="subunit">
    <text evidence="4">Part of the Bam complex.</text>
</comment>
<proteinExistence type="inferred from homology"/>
<accession>A0A315E4W4</accession>
<comment type="function">
    <text evidence="4">Part of the outer membrane protein assembly complex, which is involved in assembly and insertion of beta-barrel proteins into the outer membrane.</text>
</comment>
<evidence type="ECO:0000313" key="7">
    <source>
        <dbReference type="Proteomes" id="UP000250790"/>
    </source>
</evidence>
<dbReference type="AlphaFoldDB" id="A0A315E4W4"/>
<dbReference type="Pfam" id="PF13360">
    <property type="entry name" value="PQQ_2"/>
    <property type="match status" value="1"/>
</dbReference>
<keyword evidence="7" id="KW-1185">Reference proteome</keyword>
<dbReference type="PANTHER" id="PTHR34512:SF30">
    <property type="entry name" value="OUTER MEMBRANE PROTEIN ASSEMBLY FACTOR BAMB"/>
    <property type="match status" value="1"/>
</dbReference>
<evidence type="ECO:0000256" key="4">
    <source>
        <dbReference type="HAMAP-Rule" id="MF_00923"/>
    </source>
</evidence>
<dbReference type="GO" id="GO:0009279">
    <property type="term" value="C:cell outer membrane"/>
    <property type="evidence" value="ECO:0007669"/>
    <property type="project" value="UniProtKB-SubCell"/>
</dbReference>
<comment type="caution">
    <text evidence="6">The sequence shown here is derived from an EMBL/GenBank/DDBJ whole genome shotgun (WGS) entry which is preliminary data.</text>
</comment>
<evidence type="ECO:0000313" key="6">
    <source>
        <dbReference type="EMBL" id="PUE52926.1"/>
    </source>
</evidence>
<dbReference type="HAMAP" id="MF_00923">
    <property type="entry name" value="OM_assembly_BamB"/>
    <property type="match status" value="1"/>
</dbReference>
<comment type="subcellular location">
    <subcellularLocation>
        <location evidence="4">Cell outer membrane</location>
    </subcellularLocation>
</comment>
<dbReference type="NCBIfam" id="TIGR03300">
    <property type="entry name" value="assembly_YfgL"/>
    <property type="match status" value="1"/>
</dbReference>
<dbReference type="GO" id="GO:0043165">
    <property type="term" value="P:Gram-negative-bacterium-type cell outer membrane assembly"/>
    <property type="evidence" value="ECO:0007669"/>
    <property type="project" value="UniProtKB-UniRule"/>
</dbReference>
<dbReference type="InterPro" id="IPR011047">
    <property type="entry name" value="Quinoprotein_ADH-like_sf"/>
</dbReference>
<dbReference type="EMBL" id="NESN01000004">
    <property type="protein sequence ID" value="PUE52926.1"/>
    <property type="molecule type" value="Genomic_DNA"/>
</dbReference>
<dbReference type="PANTHER" id="PTHR34512">
    <property type="entry name" value="CELL SURFACE PROTEIN"/>
    <property type="match status" value="1"/>
</dbReference>
<dbReference type="InterPro" id="IPR017687">
    <property type="entry name" value="BamB"/>
</dbReference>
<dbReference type="InterPro" id="IPR018391">
    <property type="entry name" value="PQQ_b-propeller_rpt"/>
</dbReference>
<evidence type="ECO:0000259" key="5">
    <source>
        <dbReference type="Pfam" id="PF13360"/>
    </source>
</evidence>
<dbReference type="Gene3D" id="2.130.10.10">
    <property type="entry name" value="YVTN repeat-like/Quinoprotein amine dehydrogenase"/>
    <property type="match status" value="1"/>
</dbReference>
<dbReference type="Proteomes" id="UP000250790">
    <property type="component" value="Unassembled WGS sequence"/>
</dbReference>
<evidence type="ECO:0000256" key="1">
    <source>
        <dbReference type="ARBA" id="ARBA00022729"/>
    </source>
</evidence>
<evidence type="ECO:0000256" key="2">
    <source>
        <dbReference type="ARBA" id="ARBA00023136"/>
    </source>
</evidence>
<name>A0A315E4W4_9BURK</name>